<dbReference type="Proteomes" id="UP000322917">
    <property type="component" value="Unassembled WGS sequence"/>
</dbReference>
<keyword evidence="4" id="KW-1185">Reference proteome</keyword>
<dbReference type="AlphaFoldDB" id="A0A1M6DYB3"/>
<dbReference type="EMBL" id="FQZD01000007">
    <property type="protein sequence ID" value="SHI78244.1"/>
    <property type="molecule type" value="Genomic_DNA"/>
</dbReference>
<keyword evidence="3" id="KW-0378">Hydrolase</keyword>
<accession>A0A1M6DYB3</accession>
<dbReference type="OrthoDB" id="713315at2"/>
<reference evidence="3 4" key="1">
    <citation type="submission" date="2016-11" db="EMBL/GenBank/DDBJ databases">
        <authorList>
            <person name="Varghese N."/>
            <person name="Submissions S."/>
        </authorList>
    </citation>
    <scope>NUCLEOTIDE SEQUENCE [LARGE SCALE GENOMIC DNA]</scope>
    <source>
        <strain evidence="3 4">DSM 15287</strain>
    </source>
</reference>
<sequence>MATDNRREQLLDVIKREFIGPDPLDFPELCQKNGEEVLSSDPPHIRYAAGILFPQGAMPSDADAVKEETDNVRDELEQEEGASEEEGDEKTVGRSELLQEEEEVLNLSNAFRQSAISLTIAVRPTQKILADISAGVYERITLTDSKTDKRYQRYPRRSLRWNNEGNLIELPGKDQKQKEYKIVENNKETHLCFVITYRYLDLKSEKLIYTFTLRNSKQLRPDEAIRDEDCFFQVFFSLKSDEGFPCLPDSQKININDEDYQSNLLLYRDVKNYVIGHGCSGDWVEHNGRVTEIHTEIFPSYEIKPIIPTTIPGVSLEMYKMSDTGDFDAAIRELEELCERYRIWVEELKKDSFKLNASYQCTAERHIRACFACHRRMSDGVQLLKNNLNVRKAFQYMNRAMLLQQLHYNLPLQMWEDNGDGELQLIKQYSQIPEIGDKTTWYGDIGRYGKWRPFQLAFILINLKSMADRDCEERKHVDLIWFPTGGGKTEAYLGLSAYTIFIRKLMKSSDSGTAIIMRYTLRLLTAQQYERASSMICACELIRKEKEAELGSSRITIGLWVGGDNTPNKMADAVDAYESLKRGGNEENPFIMLKCPWCGAQMGVVPMKNRNIRHLPGYRKIVARRKEIVFQCKNDQCSFSRDDFNLPLLVVDEAIYNNPPTLLLGTVDKFAMLPFLPEAQKLFGIYPEGRRGSPDLIIQDELHLISGPLGSMVGHYETMIHELCTIRENEKEYTPKVIASTATISRAKEQCNALYNCGRDRVNQFPAAGLNAGDSFFAVEDKTGVGRRYIGILAAGSSSYATTTIRLYATLLYAAKALGVDTEDDRDPYWTNVGYFNSLRELGQTATWISADIEEYLHTIYKRRYEDKNEGYKDNRRYIYRYEELTSRVRGDKIPANLQNLGIRYPCKERGKRPVDICLATNMISVGVDVPRLGLMTVTGQPKTTAEYIQATSRVGRSSESPGIVFTTYHPGKPRDKSHYEQFRSYHAKVYCHVEPTSVTPFSAPLRERALHAVLIGLVRLLGKSETYNDPKKIDARELSRLFGIIKNRVEAIDPEELDNTSQYLEEIVSQWKDQLPQKYHDFRAESAVPLMYPAGTMPNIDWDGRGMETPTSMRSVDAACEVYVLKTSYTPEED</sequence>
<evidence type="ECO:0000259" key="2">
    <source>
        <dbReference type="PROSITE" id="PS51194"/>
    </source>
</evidence>
<name>A0A1M6DYB3_9FIRM</name>
<keyword evidence="3" id="KW-0347">Helicase</keyword>
<evidence type="ECO:0000256" key="1">
    <source>
        <dbReference type="SAM" id="MobiDB-lite"/>
    </source>
</evidence>
<proteinExistence type="predicted"/>
<feature type="region of interest" description="Disordered" evidence="1">
    <location>
        <begin position="63"/>
        <end position="94"/>
    </location>
</feature>
<dbReference type="Gene3D" id="3.40.50.300">
    <property type="entry name" value="P-loop containing nucleotide triphosphate hydrolases"/>
    <property type="match status" value="1"/>
</dbReference>
<dbReference type="Pfam" id="PF00271">
    <property type="entry name" value="Helicase_C"/>
    <property type="match status" value="1"/>
</dbReference>
<evidence type="ECO:0000313" key="3">
    <source>
        <dbReference type="EMBL" id="SHI78244.1"/>
    </source>
</evidence>
<dbReference type="GO" id="GO:0004386">
    <property type="term" value="F:helicase activity"/>
    <property type="evidence" value="ECO:0007669"/>
    <property type="project" value="UniProtKB-KW"/>
</dbReference>
<feature type="compositionally biased region" description="Acidic residues" evidence="1">
    <location>
        <begin position="76"/>
        <end position="88"/>
    </location>
</feature>
<dbReference type="PROSITE" id="PS51194">
    <property type="entry name" value="HELICASE_CTER"/>
    <property type="match status" value="1"/>
</dbReference>
<organism evidence="3 4">
    <name type="scientific">Propionispora hippei DSM 15287</name>
    <dbReference type="NCBI Taxonomy" id="1123003"/>
    <lineage>
        <taxon>Bacteria</taxon>
        <taxon>Bacillati</taxon>
        <taxon>Bacillota</taxon>
        <taxon>Negativicutes</taxon>
        <taxon>Selenomonadales</taxon>
        <taxon>Sporomusaceae</taxon>
        <taxon>Propionispora</taxon>
    </lineage>
</organism>
<keyword evidence="3" id="KW-0067">ATP-binding</keyword>
<protein>
    <submittedName>
        <fullName evidence="3">Helicase conserved C-terminal domain-containing protein</fullName>
    </submittedName>
</protein>
<feature type="domain" description="Helicase C-terminal" evidence="2">
    <location>
        <begin position="841"/>
        <end position="1012"/>
    </location>
</feature>
<keyword evidence="3" id="KW-0547">Nucleotide-binding</keyword>
<gene>
    <name evidence="3" type="ORF">SAMN02745170_01053</name>
</gene>
<dbReference type="InterPro" id="IPR027417">
    <property type="entry name" value="P-loop_NTPase"/>
</dbReference>
<dbReference type="SUPFAM" id="SSF52540">
    <property type="entry name" value="P-loop containing nucleoside triphosphate hydrolases"/>
    <property type="match status" value="2"/>
</dbReference>
<dbReference type="CDD" id="cd18785">
    <property type="entry name" value="SF2_C"/>
    <property type="match status" value="1"/>
</dbReference>
<feature type="compositionally biased region" description="Basic and acidic residues" evidence="1">
    <location>
        <begin position="63"/>
        <end position="75"/>
    </location>
</feature>
<evidence type="ECO:0000313" key="4">
    <source>
        <dbReference type="Proteomes" id="UP000322917"/>
    </source>
</evidence>
<dbReference type="InterPro" id="IPR001650">
    <property type="entry name" value="Helicase_C-like"/>
</dbReference>
<dbReference type="RefSeq" id="WP_149733883.1">
    <property type="nucleotide sequence ID" value="NZ_FQZD01000007.1"/>
</dbReference>